<dbReference type="SMART" id="SM00408">
    <property type="entry name" value="IGc2"/>
    <property type="match status" value="1"/>
</dbReference>
<feature type="chain" id="PRO_5028130875" evidence="6">
    <location>
        <begin position="23"/>
        <end position="281"/>
    </location>
</feature>
<dbReference type="InterPro" id="IPR024303">
    <property type="entry name" value="NK_rcpt_2B4_Ig_dom"/>
</dbReference>
<dbReference type="KEGG" id="muo:115474995"/>
<organism evidence="8 9">
    <name type="scientific">Microcaecilia unicolor</name>
    <dbReference type="NCBI Taxonomy" id="1415580"/>
    <lineage>
        <taxon>Eukaryota</taxon>
        <taxon>Metazoa</taxon>
        <taxon>Chordata</taxon>
        <taxon>Craniata</taxon>
        <taxon>Vertebrata</taxon>
        <taxon>Euteleostomi</taxon>
        <taxon>Amphibia</taxon>
        <taxon>Gymnophiona</taxon>
        <taxon>Siphonopidae</taxon>
        <taxon>Microcaecilia</taxon>
    </lineage>
</organism>
<dbReference type="OrthoDB" id="6159398at2759"/>
<evidence type="ECO:0000256" key="1">
    <source>
        <dbReference type="ARBA" id="ARBA00004370"/>
    </source>
</evidence>
<dbReference type="GeneID" id="115474995"/>
<feature type="signal peptide" evidence="6">
    <location>
        <begin position="1"/>
        <end position="22"/>
    </location>
</feature>
<evidence type="ECO:0000259" key="7">
    <source>
        <dbReference type="PROSITE" id="PS50835"/>
    </source>
</evidence>
<dbReference type="GO" id="GO:0016020">
    <property type="term" value="C:membrane"/>
    <property type="evidence" value="ECO:0007669"/>
    <property type="project" value="UniProtKB-SubCell"/>
</dbReference>
<comment type="subcellular location">
    <subcellularLocation>
        <location evidence="1">Membrane</location>
    </subcellularLocation>
</comment>
<evidence type="ECO:0000313" key="8">
    <source>
        <dbReference type="Proteomes" id="UP000515156"/>
    </source>
</evidence>
<dbReference type="AlphaFoldDB" id="A0A6P7YPC9"/>
<reference evidence="9" key="1">
    <citation type="submission" date="2025-08" db="UniProtKB">
        <authorList>
            <consortium name="RefSeq"/>
        </authorList>
    </citation>
    <scope>IDENTIFICATION</scope>
</reference>
<keyword evidence="2 6" id="KW-0732">Signal</keyword>
<dbReference type="PANTHER" id="PTHR12080:SF48">
    <property type="entry name" value="IMMUNOGLOBULIN SUBTYPE DOMAIN-CONTAINING PROTEIN"/>
    <property type="match status" value="1"/>
</dbReference>
<accession>A0A6P7YPC9</accession>
<dbReference type="PANTHER" id="PTHR12080">
    <property type="entry name" value="SIGNALING LYMPHOCYTIC ACTIVATION MOLECULE"/>
    <property type="match status" value="1"/>
</dbReference>
<feature type="domain" description="Ig-like" evidence="7">
    <location>
        <begin position="131"/>
        <end position="217"/>
    </location>
</feature>
<evidence type="ECO:0000256" key="4">
    <source>
        <dbReference type="ARBA" id="ARBA00023180"/>
    </source>
</evidence>
<dbReference type="InterPro" id="IPR007110">
    <property type="entry name" value="Ig-like_dom"/>
</dbReference>
<sequence>MKRTANMLILQCLSFILPEVILDQSIIEFYKCLNDSVLLPGRNISKSQVFSVEWAMWSSKSGNEYYILTYSYQNDLFINDNFKQRYTFSQENFALWISQLNLEDDGLYTQRITFKNGSSVTIKRRLTVHIPVSNVHVTMNPSCPSLGENVTLHCTKMMGSTVDYSWHKCNQLVPDRNGTSLSQDNAYLTLINVRESDVGNYRCVVQNKVSQEHQDIALQLCTAEPSNECSSSTCCYYGYFGYPGYLGYICIFLFIFKLNKRLRKGNCDDLYENMPAAKRHL</sequence>
<evidence type="ECO:0000256" key="3">
    <source>
        <dbReference type="ARBA" id="ARBA00023136"/>
    </source>
</evidence>
<dbReference type="InterPro" id="IPR036179">
    <property type="entry name" value="Ig-like_dom_sf"/>
</dbReference>
<dbReference type="PROSITE" id="PS50835">
    <property type="entry name" value="IG_LIKE"/>
    <property type="match status" value="1"/>
</dbReference>
<dbReference type="InParanoid" id="A0A6P7YPC9"/>
<evidence type="ECO:0000256" key="5">
    <source>
        <dbReference type="SAM" id="Phobius"/>
    </source>
</evidence>
<dbReference type="InterPro" id="IPR013783">
    <property type="entry name" value="Ig-like_fold"/>
</dbReference>
<dbReference type="RefSeq" id="XP_030066596.1">
    <property type="nucleotide sequence ID" value="XM_030210736.1"/>
</dbReference>
<dbReference type="InterPro" id="IPR003598">
    <property type="entry name" value="Ig_sub2"/>
</dbReference>
<name>A0A6P7YPC9_9AMPH</name>
<keyword evidence="4" id="KW-0325">Glycoprotein</keyword>
<evidence type="ECO:0000256" key="2">
    <source>
        <dbReference type="ARBA" id="ARBA00022729"/>
    </source>
</evidence>
<dbReference type="Pfam" id="PF13927">
    <property type="entry name" value="Ig_3"/>
    <property type="match status" value="1"/>
</dbReference>
<protein>
    <submittedName>
        <fullName evidence="9">Carcinoembryonic antigen-related cell adhesion molecule 5-like</fullName>
    </submittedName>
</protein>
<keyword evidence="3 5" id="KW-0472">Membrane</keyword>
<keyword evidence="5" id="KW-0812">Transmembrane</keyword>
<evidence type="ECO:0000256" key="6">
    <source>
        <dbReference type="SAM" id="SignalP"/>
    </source>
</evidence>
<dbReference type="Gene3D" id="2.60.40.10">
    <property type="entry name" value="Immunoglobulins"/>
    <property type="match status" value="2"/>
</dbReference>
<keyword evidence="8" id="KW-1185">Reference proteome</keyword>
<dbReference type="Proteomes" id="UP000515156">
    <property type="component" value="Chromosome 7"/>
</dbReference>
<evidence type="ECO:0000313" key="9">
    <source>
        <dbReference type="RefSeq" id="XP_030066596.1"/>
    </source>
</evidence>
<feature type="transmembrane region" description="Helical" evidence="5">
    <location>
        <begin position="236"/>
        <end position="256"/>
    </location>
</feature>
<dbReference type="Pfam" id="PF11465">
    <property type="entry name" value="Receptor_2B4"/>
    <property type="match status" value="1"/>
</dbReference>
<proteinExistence type="predicted"/>
<keyword evidence="5" id="KW-1133">Transmembrane helix</keyword>
<gene>
    <name evidence="9" type="primary">LOC115474995</name>
</gene>
<dbReference type="SUPFAM" id="SSF48726">
    <property type="entry name" value="Immunoglobulin"/>
    <property type="match status" value="2"/>
</dbReference>
<dbReference type="InterPro" id="IPR015631">
    <property type="entry name" value="CD2/SLAM_rcpt"/>
</dbReference>